<evidence type="ECO:0000313" key="4">
    <source>
        <dbReference type="Proteomes" id="UP000236649"/>
    </source>
</evidence>
<evidence type="ECO:0000313" key="2">
    <source>
        <dbReference type="EMBL" id="EIM98906.1"/>
    </source>
</evidence>
<gene>
    <name evidence="1" type="ORF">C2L64_34200</name>
    <name evidence="2" type="ORF">WQE_21061</name>
</gene>
<reference evidence="1 4" key="2">
    <citation type="submission" date="2018-01" db="EMBL/GenBank/DDBJ databases">
        <title>Species boundaries and ecological features among Paraburkholderia terrae DSMZ17804T, P. hospita DSMZ17164T and P. caribensis DSMZ13236T.</title>
        <authorList>
            <person name="Pratama A.A."/>
        </authorList>
    </citation>
    <scope>NUCLEOTIDE SEQUENCE [LARGE SCALE GENOMIC DNA]</scope>
    <source>
        <strain evidence="1 4">DSM 17164</strain>
    </source>
</reference>
<reference evidence="2 3" key="1">
    <citation type="journal article" date="2012" name="J. Bacteriol.">
        <title>Draft Genome Sequence of the Soil Bacterium Burkholderia terrae Strain BS001, Which Interacts with Fungal Surface Structures.</title>
        <authorList>
            <person name="Nazir R."/>
            <person name="Hansen M.A."/>
            <person name="Sorensen S."/>
            <person name="van Elsas J.D."/>
        </authorList>
    </citation>
    <scope>NUCLEOTIDE SEQUENCE [LARGE SCALE GENOMIC DNA]</scope>
    <source>
        <strain evidence="2 3">BS001</strain>
    </source>
</reference>
<evidence type="ECO:0000313" key="1">
    <source>
        <dbReference type="EMBL" id="AUT73425.1"/>
    </source>
</evidence>
<keyword evidence="3" id="KW-1185">Reference proteome</keyword>
<dbReference type="Proteomes" id="UP000004980">
    <property type="component" value="Unassembled WGS sequence"/>
</dbReference>
<dbReference type="EMBL" id="AKAU01000108">
    <property type="protein sequence ID" value="EIM98906.1"/>
    <property type="molecule type" value="Genomic_DNA"/>
</dbReference>
<evidence type="ECO:0000313" key="3">
    <source>
        <dbReference type="Proteomes" id="UP000004980"/>
    </source>
</evidence>
<dbReference type="Proteomes" id="UP000236649">
    <property type="component" value="Chromosome 3"/>
</dbReference>
<protein>
    <submittedName>
        <fullName evidence="1">Uncharacterized protein</fullName>
    </submittedName>
</protein>
<organism evidence="1 4">
    <name type="scientific">Paraburkholderia hospita</name>
    <dbReference type="NCBI Taxonomy" id="169430"/>
    <lineage>
        <taxon>Bacteria</taxon>
        <taxon>Pseudomonadati</taxon>
        <taxon>Pseudomonadota</taxon>
        <taxon>Betaproteobacteria</taxon>
        <taxon>Burkholderiales</taxon>
        <taxon>Burkholderiaceae</taxon>
        <taxon>Paraburkholderia</taxon>
    </lineage>
</organism>
<proteinExistence type="predicted"/>
<dbReference type="EMBL" id="CP026107">
    <property type="protein sequence ID" value="AUT73425.1"/>
    <property type="molecule type" value="Genomic_DNA"/>
</dbReference>
<accession>A0AAN1JGS5</accession>
<sequence length="61" mass="6976">MPQEALWVSAFLEQDSQIVIGIRRISGQFPDNVDSFARCLQHDQTPRERLHVKVRNGISGK</sequence>
<dbReference type="KEGG" id="phs:C2L64_34200"/>
<dbReference type="AlphaFoldDB" id="A0AAN1JGS5"/>
<name>A0AAN1JGS5_9BURK</name>